<organism evidence="7 8">
    <name type="scientific">Paraphoma chrysanthemicola</name>
    <dbReference type="NCBI Taxonomy" id="798071"/>
    <lineage>
        <taxon>Eukaryota</taxon>
        <taxon>Fungi</taxon>
        <taxon>Dikarya</taxon>
        <taxon>Ascomycota</taxon>
        <taxon>Pezizomycotina</taxon>
        <taxon>Dothideomycetes</taxon>
        <taxon>Pleosporomycetidae</taxon>
        <taxon>Pleosporales</taxon>
        <taxon>Pleosporineae</taxon>
        <taxon>Phaeosphaeriaceae</taxon>
        <taxon>Paraphoma</taxon>
    </lineage>
</organism>
<evidence type="ECO:0000256" key="4">
    <source>
        <dbReference type="ARBA" id="ARBA00023002"/>
    </source>
</evidence>
<dbReference type="SUPFAM" id="SSF51905">
    <property type="entry name" value="FAD/NAD(P)-binding domain"/>
    <property type="match status" value="1"/>
</dbReference>
<evidence type="ECO:0000256" key="2">
    <source>
        <dbReference type="ARBA" id="ARBA00022630"/>
    </source>
</evidence>
<accession>A0A8K0VZ55</accession>
<keyword evidence="4" id="KW-0560">Oxidoreductase</keyword>
<dbReference type="AlphaFoldDB" id="A0A8K0VZ55"/>
<dbReference type="InterPro" id="IPR050562">
    <property type="entry name" value="FAD_mOase_fung"/>
</dbReference>
<dbReference type="GO" id="GO:0004497">
    <property type="term" value="F:monooxygenase activity"/>
    <property type="evidence" value="ECO:0007669"/>
    <property type="project" value="InterPro"/>
</dbReference>
<feature type="transmembrane region" description="Helical" evidence="5">
    <location>
        <begin position="446"/>
        <end position="472"/>
    </location>
</feature>
<dbReference type="GO" id="GO:0071949">
    <property type="term" value="F:FAD binding"/>
    <property type="evidence" value="ECO:0007669"/>
    <property type="project" value="InterPro"/>
</dbReference>
<proteinExistence type="inferred from homology"/>
<dbReference type="OrthoDB" id="10029326at2759"/>
<name>A0A8K0VZ55_9PLEO</name>
<comment type="similarity">
    <text evidence="1">Belongs to the paxM FAD-dependent monooxygenase family.</text>
</comment>
<dbReference type="Gene3D" id="3.50.50.60">
    <property type="entry name" value="FAD/NAD(P)-binding domain"/>
    <property type="match status" value="1"/>
</dbReference>
<dbReference type="Pfam" id="PF01494">
    <property type="entry name" value="FAD_binding_3"/>
    <property type="match status" value="1"/>
</dbReference>
<comment type="caution">
    <text evidence="7">The sequence shown here is derived from an EMBL/GenBank/DDBJ whole genome shotgun (WGS) entry which is preliminary data.</text>
</comment>
<dbReference type="EMBL" id="JAGMVJ010000010">
    <property type="protein sequence ID" value="KAH7087118.1"/>
    <property type="molecule type" value="Genomic_DNA"/>
</dbReference>
<protein>
    <recommendedName>
        <fullName evidence="6">FAD-binding domain-containing protein</fullName>
    </recommendedName>
</protein>
<gene>
    <name evidence="7" type="ORF">FB567DRAFT_629141</name>
</gene>
<keyword evidence="5" id="KW-1133">Transmembrane helix</keyword>
<evidence type="ECO:0000313" key="8">
    <source>
        <dbReference type="Proteomes" id="UP000813461"/>
    </source>
</evidence>
<evidence type="ECO:0000256" key="5">
    <source>
        <dbReference type="SAM" id="Phobius"/>
    </source>
</evidence>
<evidence type="ECO:0000256" key="1">
    <source>
        <dbReference type="ARBA" id="ARBA00007992"/>
    </source>
</evidence>
<dbReference type="InterPro" id="IPR002938">
    <property type="entry name" value="FAD-bd"/>
</dbReference>
<dbReference type="InterPro" id="IPR036188">
    <property type="entry name" value="FAD/NAD-bd_sf"/>
</dbReference>
<evidence type="ECO:0000256" key="3">
    <source>
        <dbReference type="ARBA" id="ARBA00022827"/>
    </source>
</evidence>
<keyword evidence="8" id="KW-1185">Reference proteome</keyword>
<dbReference type="PANTHER" id="PTHR47356">
    <property type="entry name" value="FAD-DEPENDENT MONOOXYGENASE ASQG-RELATED"/>
    <property type="match status" value="1"/>
</dbReference>
<evidence type="ECO:0000313" key="7">
    <source>
        <dbReference type="EMBL" id="KAH7087118.1"/>
    </source>
</evidence>
<keyword evidence="2" id="KW-0285">Flavoprotein</keyword>
<dbReference type="PANTHER" id="PTHR47356:SF2">
    <property type="entry name" value="FAD-BINDING DOMAIN-CONTAINING PROTEIN-RELATED"/>
    <property type="match status" value="1"/>
</dbReference>
<evidence type="ECO:0000259" key="6">
    <source>
        <dbReference type="Pfam" id="PF01494"/>
    </source>
</evidence>
<feature type="domain" description="FAD-binding" evidence="6">
    <location>
        <begin position="4"/>
        <end position="349"/>
    </location>
</feature>
<keyword evidence="5" id="KW-0812">Transmembrane</keyword>
<dbReference type="Proteomes" id="UP000813461">
    <property type="component" value="Unassembled WGS sequence"/>
</dbReference>
<keyword evidence="5" id="KW-0472">Membrane</keyword>
<reference evidence="7" key="1">
    <citation type="journal article" date="2021" name="Nat. Commun.">
        <title>Genetic determinants of endophytism in the Arabidopsis root mycobiome.</title>
        <authorList>
            <person name="Mesny F."/>
            <person name="Miyauchi S."/>
            <person name="Thiergart T."/>
            <person name="Pickel B."/>
            <person name="Atanasova L."/>
            <person name="Karlsson M."/>
            <person name="Huettel B."/>
            <person name="Barry K.W."/>
            <person name="Haridas S."/>
            <person name="Chen C."/>
            <person name="Bauer D."/>
            <person name="Andreopoulos W."/>
            <person name="Pangilinan J."/>
            <person name="LaButti K."/>
            <person name="Riley R."/>
            <person name="Lipzen A."/>
            <person name="Clum A."/>
            <person name="Drula E."/>
            <person name="Henrissat B."/>
            <person name="Kohler A."/>
            <person name="Grigoriev I.V."/>
            <person name="Martin F.M."/>
            <person name="Hacquard S."/>
        </authorList>
    </citation>
    <scope>NUCLEOTIDE SEQUENCE</scope>
    <source>
        <strain evidence="7">MPI-SDFR-AT-0120</strain>
    </source>
</reference>
<sequence>MGLKIIIVGGSVSGLSLASMLEKFDIDYIVLEGHATVAPQLGASLGLLPSGLRILDQLGCYDKIHEMAGNTYYKARMRLFGGHSWVDPKSTTFSEKLEQRIGYPQIFIDRQAVLQVLYDSLKFKDRIFTNKRVNRIEHGDDCVKVFTQDGSMYSGDFVIGADGIHSTVRQEMWRLSREDKSQLFTSDPISDLQCESKCIFGISEYPAAFPEPPVQLNAFFKNSNYMILSAPENRVYWFLFTEVEKVFGKAIPRYSKEDERNLAERHSHDQLTENVTFGDLYAARLQATLVSIEDHVFPRWHYKRILTIGDAAHKLHPISAQGGNGAMETAAVLVNMLLPKLRAKKSAETLTEDEIDSIFSGVQATRFQRAVDAVNQGRQTNSASIKETIFSRIFVNHFFPRFGQSLIFSLIVKNTMSGPVVHDLPIPSRHRIALERHERENPGRSWVLWSFLSLGAGVLATLVYSSVSMAWLHHISFPHHSL</sequence>
<dbReference type="PRINTS" id="PR00420">
    <property type="entry name" value="RNGMNOXGNASE"/>
</dbReference>
<keyword evidence="3" id="KW-0274">FAD</keyword>